<dbReference type="PANTHER" id="PTHR30154">
    <property type="entry name" value="LEUCINE-RESPONSIVE REGULATORY PROTEIN"/>
    <property type="match status" value="1"/>
</dbReference>
<dbReference type="AlphaFoldDB" id="A0A939C1X1"/>
<dbReference type="RefSeq" id="WP_205258260.1">
    <property type="nucleotide sequence ID" value="NZ_BAAAPV010000002.1"/>
</dbReference>
<dbReference type="InterPro" id="IPR011008">
    <property type="entry name" value="Dimeric_a/b-barrel"/>
</dbReference>
<dbReference type="InterPro" id="IPR036390">
    <property type="entry name" value="WH_DNA-bd_sf"/>
</dbReference>
<dbReference type="Pfam" id="PF13412">
    <property type="entry name" value="HTH_24"/>
    <property type="match status" value="1"/>
</dbReference>
<reference evidence="2" key="1">
    <citation type="submission" date="2021-01" db="EMBL/GenBank/DDBJ databases">
        <title>KCTC 19127 draft genome.</title>
        <authorList>
            <person name="An D."/>
        </authorList>
    </citation>
    <scope>NUCLEOTIDE SEQUENCE</scope>
    <source>
        <strain evidence="2">KCTC 19127</strain>
    </source>
</reference>
<evidence type="ECO:0000259" key="1">
    <source>
        <dbReference type="Pfam" id="PF01037"/>
    </source>
</evidence>
<dbReference type="Pfam" id="PF01037">
    <property type="entry name" value="AsnC_trans_reg"/>
    <property type="match status" value="1"/>
</dbReference>
<dbReference type="InterPro" id="IPR019887">
    <property type="entry name" value="Tscrpt_reg_AsnC/Lrp_C"/>
</dbReference>
<dbReference type="InterPro" id="IPR019888">
    <property type="entry name" value="Tscrpt_reg_AsnC-like"/>
</dbReference>
<keyword evidence="3" id="KW-1185">Reference proteome</keyword>
<evidence type="ECO:0000313" key="3">
    <source>
        <dbReference type="Proteomes" id="UP000663801"/>
    </source>
</evidence>
<dbReference type="Gene3D" id="1.10.10.10">
    <property type="entry name" value="Winged helix-like DNA-binding domain superfamily/Winged helix DNA-binding domain"/>
    <property type="match status" value="2"/>
</dbReference>
<dbReference type="GO" id="GO:0043565">
    <property type="term" value="F:sequence-specific DNA binding"/>
    <property type="evidence" value="ECO:0007669"/>
    <property type="project" value="TreeGrafter"/>
</dbReference>
<dbReference type="InterPro" id="IPR036388">
    <property type="entry name" value="WH-like_DNA-bd_sf"/>
</dbReference>
<dbReference type="SUPFAM" id="SSF54909">
    <property type="entry name" value="Dimeric alpha+beta barrel"/>
    <property type="match status" value="1"/>
</dbReference>
<sequence>MKDSAISSAEDRLLVDALQVAPRAPWAAVGEILGMGAVTAARRWQNLVDAGLAWVTAAPGMVQRNAQCMAYVEITCRPADVLRVADALARHSPVLTVEVTSGSADLLVTVAAADLTTLSHYLLRHLGQVDGIVSSRARFGTRVYTEGSAWRIRELDPAQVARLERVRHEQLAADRQPAALAPTDAVKAVLTELALDGRASYTDLADRADTSPTTARRIVSRLLGSGSVILRTDVCAPAVGWPVQVYLWANTPVDKLAETARTLSGFRQARLCATVAASPSLALCSWLQTVEEVHRLEVAITARLPYVDIIDRLIVLRQVKRMGRLLDEEGRAVGVVPINIFDDLLAHTEPV</sequence>
<dbReference type="PANTHER" id="PTHR30154:SF34">
    <property type="entry name" value="TRANSCRIPTIONAL REGULATOR AZLB"/>
    <property type="match status" value="1"/>
</dbReference>
<evidence type="ECO:0000313" key="2">
    <source>
        <dbReference type="EMBL" id="MBM9478138.1"/>
    </source>
</evidence>
<comment type="caution">
    <text evidence="2">The sequence shown here is derived from an EMBL/GenBank/DDBJ whole genome shotgun (WGS) entry which is preliminary data.</text>
</comment>
<dbReference type="GO" id="GO:0043200">
    <property type="term" value="P:response to amino acid"/>
    <property type="evidence" value="ECO:0007669"/>
    <property type="project" value="TreeGrafter"/>
</dbReference>
<dbReference type="SMART" id="SM00344">
    <property type="entry name" value="HTH_ASNC"/>
    <property type="match status" value="2"/>
</dbReference>
<proteinExistence type="predicted"/>
<feature type="domain" description="Transcription regulator AsnC/Lrp ligand binding" evidence="1">
    <location>
        <begin position="72"/>
        <end position="138"/>
    </location>
</feature>
<dbReference type="EMBL" id="JAERWL010000015">
    <property type="protein sequence ID" value="MBM9478138.1"/>
    <property type="molecule type" value="Genomic_DNA"/>
</dbReference>
<dbReference type="GO" id="GO:0005829">
    <property type="term" value="C:cytosol"/>
    <property type="evidence" value="ECO:0007669"/>
    <property type="project" value="TreeGrafter"/>
</dbReference>
<protein>
    <submittedName>
        <fullName evidence="2">Lrp/AsnC family transcriptional regulator</fullName>
    </submittedName>
</protein>
<organism evidence="2 3">
    <name type="scientific">Nakamurella flavida</name>
    <dbReference type="NCBI Taxonomy" id="363630"/>
    <lineage>
        <taxon>Bacteria</taxon>
        <taxon>Bacillati</taxon>
        <taxon>Actinomycetota</taxon>
        <taxon>Actinomycetes</taxon>
        <taxon>Nakamurellales</taxon>
        <taxon>Nakamurellaceae</taxon>
        <taxon>Nakamurella</taxon>
    </lineage>
</organism>
<accession>A0A939C1X1</accession>
<gene>
    <name evidence="2" type="ORF">JL107_16950</name>
</gene>
<dbReference type="SUPFAM" id="SSF46785">
    <property type="entry name" value="Winged helix' DNA-binding domain"/>
    <property type="match status" value="1"/>
</dbReference>
<dbReference type="Proteomes" id="UP000663801">
    <property type="component" value="Unassembled WGS sequence"/>
</dbReference>
<dbReference type="Gene3D" id="3.30.70.920">
    <property type="match status" value="1"/>
</dbReference>
<name>A0A939C1X1_9ACTN</name>